<accession>A0AAD4GCV1</accession>
<gene>
    <name evidence="1" type="ORF">L210DRAFT_2299922</name>
</gene>
<evidence type="ECO:0000313" key="2">
    <source>
        <dbReference type="Proteomes" id="UP001194468"/>
    </source>
</evidence>
<sequence length="220" mass="24355">MACFEELSTISIYSPWSRLRGHSVRFSTYLSRSLRRTQHTTHEGQIVKAICAGQNLAVFEGTFEVLREEGAIVEEAVSDDEEGKQGEDGVGRSFDEKGVLHGRTEGGTKAVDVHVGVKACTVVNDEVMTVHQLCPCRFCRPGLGRRLATGSQKNSRFEQHCTLQIVIKRLQSNFKSKQAPRLEIRLRLSLSVHTVTLRVCVVCLKVIAQVPSGAIHELLG</sequence>
<dbReference type="EMBL" id="WHUW01000017">
    <property type="protein sequence ID" value="KAF8438017.1"/>
    <property type="molecule type" value="Genomic_DNA"/>
</dbReference>
<organism evidence="1 2">
    <name type="scientific">Boletus edulis BED1</name>
    <dbReference type="NCBI Taxonomy" id="1328754"/>
    <lineage>
        <taxon>Eukaryota</taxon>
        <taxon>Fungi</taxon>
        <taxon>Dikarya</taxon>
        <taxon>Basidiomycota</taxon>
        <taxon>Agaricomycotina</taxon>
        <taxon>Agaricomycetes</taxon>
        <taxon>Agaricomycetidae</taxon>
        <taxon>Boletales</taxon>
        <taxon>Boletineae</taxon>
        <taxon>Boletaceae</taxon>
        <taxon>Boletoideae</taxon>
        <taxon>Boletus</taxon>
    </lineage>
</organism>
<dbReference type="Proteomes" id="UP001194468">
    <property type="component" value="Unassembled WGS sequence"/>
</dbReference>
<keyword evidence="2" id="KW-1185">Reference proteome</keyword>
<comment type="caution">
    <text evidence="1">The sequence shown here is derived from an EMBL/GenBank/DDBJ whole genome shotgun (WGS) entry which is preliminary data.</text>
</comment>
<reference evidence="1" key="1">
    <citation type="submission" date="2019-10" db="EMBL/GenBank/DDBJ databases">
        <authorList>
            <consortium name="DOE Joint Genome Institute"/>
            <person name="Kuo A."/>
            <person name="Miyauchi S."/>
            <person name="Kiss E."/>
            <person name="Drula E."/>
            <person name="Kohler A."/>
            <person name="Sanchez-Garcia M."/>
            <person name="Andreopoulos B."/>
            <person name="Barry K.W."/>
            <person name="Bonito G."/>
            <person name="Buee M."/>
            <person name="Carver A."/>
            <person name="Chen C."/>
            <person name="Cichocki N."/>
            <person name="Clum A."/>
            <person name="Culley D."/>
            <person name="Crous P.W."/>
            <person name="Fauchery L."/>
            <person name="Girlanda M."/>
            <person name="Hayes R."/>
            <person name="Keri Z."/>
            <person name="LaButti K."/>
            <person name="Lipzen A."/>
            <person name="Lombard V."/>
            <person name="Magnuson J."/>
            <person name="Maillard F."/>
            <person name="Morin E."/>
            <person name="Murat C."/>
            <person name="Nolan M."/>
            <person name="Ohm R."/>
            <person name="Pangilinan J."/>
            <person name="Pereira M."/>
            <person name="Perotto S."/>
            <person name="Peter M."/>
            <person name="Riley R."/>
            <person name="Sitrit Y."/>
            <person name="Stielow B."/>
            <person name="Szollosi G."/>
            <person name="Zifcakova L."/>
            <person name="Stursova M."/>
            <person name="Spatafora J.W."/>
            <person name="Tedersoo L."/>
            <person name="Vaario L.-M."/>
            <person name="Yamada A."/>
            <person name="Yan M."/>
            <person name="Wang P."/>
            <person name="Xu J."/>
            <person name="Bruns T."/>
            <person name="Baldrian P."/>
            <person name="Vilgalys R."/>
            <person name="Henrissat B."/>
            <person name="Grigoriev I.V."/>
            <person name="Hibbett D."/>
            <person name="Nagy L.G."/>
            <person name="Martin F.M."/>
        </authorList>
    </citation>
    <scope>NUCLEOTIDE SEQUENCE</scope>
    <source>
        <strain evidence="1">BED1</strain>
    </source>
</reference>
<reference evidence="1" key="2">
    <citation type="journal article" date="2020" name="Nat. Commun.">
        <title>Large-scale genome sequencing of mycorrhizal fungi provides insights into the early evolution of symbiotic traits.</title>
        <authorList>
            <person name="Miyauchi S."/>
            <person name="Kiss E."/>
            <person name="Kuo A."/>
            <person name="Drula E."/>
            <person name="Kohler A."/>
            <person name="Sanchez-Garcia M."/>
            <person name="Morin E."/>
            <person name="Andreopoulos B."/>
            <person name="Barry K.W."/>
            <person name="Bonito G."/>
            <person name="Buee M."/>
            <person name="Carver A."/>
            <person name="Chen C."/>
            <person name="Cichocki N."/>
            <person name="Clum A."/>
            <person name="Culley D."/>
            <person name="Crous P.W."/>
            <person name="Fauchery L."/>
            <person name="Girlanda M."/>
            <person name="Hayes R.D."/>
            <person name="Keri Z."/>
            <person name="LaButti K."/>
            <person name="Lipzen A."/>
            <person name="Lombard V."/>
            <person name="Magnuson J."/>
            <person name="Maillard F."/>
            <person name="Murat C."/>
            <person name="Nolan M."/>
            <person name="Ohm R.A."/>
            <person name="Pangilinan J."/>
            <person name="Pereira M.F."/>
            <person name="Perotto S."/>
            <person name="Peter M."/>
            <person name="Pfister S."/>
            <person name="Riley R."/>
            <person name="Sitrit Y."/>
            <person name="Stielow J.B."/>
            <person name="Szollosi G."/>
            <person name="Zifcakova L."/>
            <person name="Stursova M."/>
            <person name="Spatafora J.W."/>
            <person name="Tedersoo L."/>
            <person name="Vaario L.M."/>
            <person name="Yamada A."/>
            <person name="Yan M."/>
            <person name="Wang P."/>
            <person name="Xu J."/>
            <person name="Bruns T."/>
            <person name="Baldrian P."/>
            <person name="Vilgalys R."/>
            <person name="Dunand C."/>
            <person name="Henrissat B."/>
            <person name="Grigoriev I.V."/>
            <person name="Hibbett D."/>
            <person name="Nagy L.G."/>
            <person name="Martin F.M."/>
        </authorList>
    </citation>
    <scope>NUCLEOTIDE SEQUENCE</scope>
    <source>
        <strain evidence="1">BED1</strain>
    </source>
</reference>
<name>A0AAD4GCV1_BOLED</name>
<proteinExistence type="predicted"/>
<protein>
    <submittedName>
        <fullName evidence="1">Uncharacterized protein</fullName>
    </submittedName>
</protein>
<dbReference type="AlphaFoldDB" id="A0AAD4GCV1"/>
<evidence type="ECO:0000313" key="1">
    <source>
        <dbReference type="EMBL" id="KAF8438017.1"/>
    </source>
</evidence>